<protein>
    <recommendedName>
        <fullName evidence="4">Zinc-finger domain-containing protein</fullName>
    </recommendedName>
</protein>
<keyword evidence="1" id="KW-0472">Membrane</keyword>
<dbReference type="Proteomes" id="UP000238701">
    <property type="component" value="Unassembled WGS sequence"/>
</dbReference>
<accession>A0A2U3L8K2</accession>
<feature type="transmembrane region" description="Helical" evidence="1">
    <location>
        <begin position="91"/>
        <end position="112"/>
    </location>
</feature>
<name>A0A2U3L8K2_9BACT</name>
<feature type="transmembrane region" description="Helical" evidence="1">
    <location>
        <begin position="132"/>
        <end position="159"/>
    </location>
</feature>
<keyword evidence="1" id="KW-1133">Transmembrane helix</keyword>
<gene>
    <name evidence="2" type="ORF">SBA1_820039</name>
</gene>
<keyword evidence="1" id="KW-0812">Transmembrane</keyword>
<dbReference type="AlphaFoldDB" id="A0A2U3L8K2"/>
<evidence type="ECO:0008006" key="4">
    <source>
        <dbReference type="Google" id="ProtNLM"/>
    </source>
</evidence>
<sequence>MKTQYCEQEHAVITALQSGSLPDELLAHVGVCPVCSEILLISECLREESMPANSNDELYLPDASVIWRKAQARAREEAIGRATLPIRIVRTCAYALAILASPWLAFQLSHAPSWMANLGLKHFPWPEMDGKWLATLTGTTLLGIVATVVCMGLSSWYMLREK</sequence>
<evidence type="ECO:0000256" key="1">
    <source>
        <dbReference type="SAM" id="Phobius"/>
    </source>
</evidence>
<dbReference type="EMBL" id="OMOD01000180">
    <property type="protein sequence ID" value="SPF48237.1"/>
    <property type="molecule type" value="Genomic_DNA"/>
</dbReference>
<evidence type="ECO:0000313" key="2">
    <source>
        <dbReference type="EMBL" id="SPF48237.1"/>
    </source>
</evidence>
<proteinExistence type="predicted"/>
<organism evidence="2 3">
    <name type="scientific">Candidatus Sulfotelmatobacter kueseliae</name>
    <dbReference type="NCBI Taxonomy" id="2042962"/>
    <lineage>
        <taxon>Bacteria</taxon>
        <taxon>Pseudomonadati</taxon>
        <taxon>Acidobacteriota</taxon>
        <taxon>Terriglobia</taxon>
        <taxon>Terriglobales</taxon>
        <taxon>Candidatus Korobacteraceae</taxon>
        <taxon>Candidatus Sulfotelmatobacter</taxon>
    </lineage>
</organism>
<reference evidence="3" key="1">
    <citation type="submission" date="2018-02" db="EMBL/GenBank/DDBJ databases">
        <authorList>
            <person name="Hausmann B."/>
        </authorList>
    </citation>
    <scope>NUCLEOTIDE SEQUENCE [LARGE SCALE GENOMIC DNA]</scope>
    <source>
        <strain evidence="3">Peat soil MAG SbA1</strain>
    </source>
</reference>
<dbReference type="OrthoDB" id="121826at2"/>
<evidence type="ECO:0000313" key="3">
    <source>
        <dbReference type="Proteomes" id="UP000238701"/>
    </source>
</evidence>